<dbReference type="EMBL" id="BAABEZ010000022">
    <property type="protein sequence ID" value="GAA4457363.1"/>
    <property type="molecule type" value="Genomic_DNA"/>
</dbReference>
<dbReference type="NCBIfam" id="TIGR00486">
    <property type="entry name" value="YbgI_SA1388"/>
    <property type="match status" value="1"/>
</dbReference>
<comment type="caution">
    <text evidence="4">The sequence shown here is derived from an EMBL/GenBank/DDBJ whole genome shotgun (WGS) entry which is preliminary data.</text>
</comment>
<dbReference type="Pfam" id="PF01784">
    <property type="entry name" value="DUF34_NIF3"/>
    <property type="match status" value="1"/>
</dbReference>
<dbReference type="SUPFAM" id="SSF102705">
    <property type="entry name" value="NIF3 (NGG1p interacting factor 3)-like"/>
    <property type="match status" value="1"/>
</dbReference>
<keyword evidence="2 3" id="KW-0479">Metal-binding</keyword>
<dbReference type="Gene3D" id="3.40.1390.30">
    <property type="entry name" value="NIF3 (NGG1p interacting factor 3)-like"/>
    <property type="match status" value="1"/>
</dbReference>
<comment type="similarity">
    <text evidence="1 3">Belongs to the GTP cyclohydrolase I type 2/NIF3 family.</text>
</comment>
<accession>A0ABP8MWL8</accession>
<dbReference type="PANTHER" id="PTHR13799:SF14">
    <property type="entry name" value="GTP CYCLOHYDROLASE 1 TYPE 2 HOMOLOG"/>
    <property type="match status" value="1"/>
</dbReference>
<protein>
    <recommendedName>
        <fullName evidence="3">GTP cyclohydrolase 1 type 2 homolog</fullName>
    </recommendedName>
</protein>
<evidence type="ECO:0000256" key="1">
    <source>
        <dbReference type="ARBA" id="ARBA00006964"/>
    </source>
</evidence>
<gene>
    <name evidence="4" type="ORF">GCM10023092_24100</name>
</gene>
<dbReference type="PIRSF" id="PIRSF037489">
    <property type="entry name" value="UCP037489_NIF3_YqfO"/>
    <property type="match status" value="1"/>
</dbReference>
<dbReference type="InterPro" id="IPR017221">
    <property type="entry name" value="DUF34/NIF3_bac"/>
</dbReference>
<proteinExistence type="inferred from homology"/>
<dbReference type="Proteomes" id="UP001501410">
    <property type="component" value="Unassembled WGS sequence"/>
</dbReference>
<evidence type="ECO:0000256" key="2">
    <source>
        <dbReference type="ARBA" id="ARBA00022723"/>
    </source>
</evidence>
<dbReference type="RefSeq" id="WP_344827419.1">
    <property type="nucleotide sequence ID" value="NZ_BAABEZ010000022.1"/>
</dbReference>
<evidence type="ECO:0000313" key="4">
    <source>
        <dbReference type="EMBL" id="GAA4457363.1"/>
    </source>
</evidence>
<reference evidence="5" key="1">
    <citation type="journal article" date="2019" name="Int. J. Syst. Evol. Microbiol.">
        <title>The Global Catalogue of Microorganisms (GCM) 10K type strain sequencing project: providing services to taxonomists for standard genome sequencing and annotation.</title>
        <authorList>
            <consortium name="The Broad Institute Genomics Platform"/>
            <consortium name="The Broad Institute Genome Sequencing Center for Infectious Disease"/>
            <person name="Wu L."/>
            <person name="Ma J."/>
        </authorList>
    </citation>
    <scope>NUCLEOTIDE SEQUENCE [LARGE SCALE GENOMIC DNA]</scope>
    <source>
        <strain evidence="5">JCM 31921</strain>
    </source>
</reference>
<evidence type="ECO:0000256" key="3">
    <source>
        <dbReference type="PIRNR" id="PIRNR037489"/>
    </source>
</evidence>
<keyword evidence="5" id="KW-1185">Reference proteome</keyword>
<dbReference type="Gene3D" id="3.30.70.120">
    <property type="match status" value="1"/>
</dbReference>
<organism evidence="4 5">
    <name type="scientific">Rurimicrobium arvi</name>
    <dbReference type="NCBI Taxonomy" id="2049916"/>
    <lineage>
        <taxon>Bacteria</taxon>
        <taxon>Pseudomonadati</taxon>
        <taxon>Bacteroidota</taxon>
        <taxon>Chitinophagia</taxon>
        <taxon>Chitinophagales</taxon>
        <taxon>Chitinophagaceae</taxon>
        <taxon>Rurimicrobium</taxon>
    </lineage>
</organism>
<dbReference type="InterPro" id="IPR036069">
    <property type="entry name" value="DUF34/NIF3_sf"/>
</dbReference>
<sequence>MKISEVVALFGQHAPFLYQESYDNSGLQVGDPDATITGALLTLDVTEQVLDEAIAQNCNLIIAHHPLIFSGLKQLAGKNYVQRIVARAVKADLNILAIHTNLDNMHNGVNAVIAHRLGLQQCRILQPRKGGLLKLSVLVPDTHLEPVREALFAAGAGAIGDYKECSFQTKGEGTFRPEAAAQPFIGTSGGERESVQETKVEVIVPVHLQSYVTAALRAAHPYEEPAFDWLVPDQPNALIGAGMIGELETPLTEQDFLKMLKINMKAEVVRHTSFCGRMVKCVAVCGGSGSFLLNDAIRSGADVFVSADFKYHQFFDAEGRIVIADIGHYETEQFTPEIFSDILKKKNVTFAVLLSTVDTNPIKYF</sequence>
<name>A0ABP8MWL8_9BACT</name>
<evidence type="ECO:0000313" key="5">
    <source>
        <dbReference type="Proteomes" id="UP001501410"/>
    </source>
</evidence>
<dbReference type="InterPro" id="IPR015867">
    <property type="entry name" value="N-reg_PII/ATP_PRibTrfase_C"/>
</dbReference>
<dbReference type="PANTHER" id="PTHR13799">
    <property type="entry name" value="NGG1 INTERACTING FACTOR 3"/>
    <property type="match status" value="1"/>
</dbReference>
<dbReference type="InterPro" id="IPR002678">
    <property type="entry name" value="DUF34/NIF3"/>
</dbReference>